<evidence type="ECO:0000313" key="13">
    <source>
        <dbReference type="Proteomes" id="UP000198619"/>
    </source>
</evidence>
<dbReference type="RefSeq" id="WP_090040357.1">
    <property type="nucleotide sequence ID" value="NZ_FOKI01000009.1"/>
</dbReference>
<dbReference type="SMART" id="SM00448">
    <property type="entry name" value="REC"/>
    <property type="match status" value="1"/>
</dbReference>
<dbReference type="AlphaFoldDB" id="A0A1I0XV49"/>
<dbReference type="GO" id="GO:0006355">
    <property type="term" value="P:regulation of DNA-templated transcription"/>
    <property type="evidence" value="ECO:0007669"/>
    <property type="project" value="InterPro"/>
</dbReference>
<dbReference type="Pfam" id="PF00486">
    <property type="entry name" value="Trans_reg_C"/>
    <property type="match status" value="1"/>
</dbReference>
<feature type="domain" description="Response regulatory" evidence="10">
    <location>
        <begin position="4"/>
        <end position="116"/>
    </location>
</feature>
<name>A0A1I0XV49_9CLOT</name>
<keyword evidence="3" id="KW-0902">Two-component regulatory system</keyword>
<dbReference type="PANTHER" id="PTHR48111:SF1">
    <property type="entry name" value="TWO-COMPONENT RESPONSE REGULATOR ORR33"/>
    <property type="match status" value="1"/>
</dbReference>
<dbReference type="STRING" id="84698.SAMN04488528_1009150"/>
<dbReference type="Pfam" id="PF00072">
    <property type="entry name" value="Response_reg"/>
    <property type="match status" value="1"/>
</dbReference>
<evidence type="ECO:0000256" key="8">
    <source>
        <dbReference type="PROSITE-ProRule" id="PRU00169"/>
    </source>
</evidence>
<dbReference type="EMBL" id="FOKI01000009">
    <property type="protein sequence ID" value="SFB04058.1"/>
    <property type="molecule type" value="Genomic_DNA"/>
</dbReference>
<dbReference type="GO" id="GO:0000976">
    <property type="term" value="F:transcription cis-regulatory region binding"/>
    <property type="evidence" value="ECO:0007669"/>
    <property type="project" value="TreeGrafter"/>
</dbReference>
<dbReference type="InterPro" id="IPR011006">
    <property type="entry name" value="CheY-like_superfamily"/>
</dbReference>
<dbReference type="Gene3D" id="6.10.250.690">
    <property type="match status" value="1"/>
</dbReference>
<keyword evidence="2 8" id="KW-0597">Phosphoprotein</keyword>
<dbReference type="SMART" id="SM00862">
    <property type="entry name" value="Trans_reg_C"/>
    <property type="match status" value="1"/>
</dbReference>
<evidence type="ECO:0000259" key="11">
    <source>
        <dbReference type="PROSITE" id="PS51755"/>
    </source>
</evidence>
<keyword evidence="6" id="KW-0804">Transcription</keyword>
<organism evidence="12 13">
    <name type="scientific">Clostridium frigidicarnis</name>
    <dbReference type="NCBI Taxonomy" id="84698"/>
    <lineage>
        <taxon>Bacteria</taxon>
        <taxon>Bacillati</taxon>
        <taxon>Bacillota</taxon>
        <taxon>Clostridia</taxon>
        <taxon>Eubacteriales</taxon>
        <taxon>Clostridiaceae</taxon>
        <taxon>Clostridium</taxon>
    </lineage>
</organism>
<dbReference type="InterPro" id="IPR036388">
    <property type="entry name" value="WH-like_DNA-bd_sf"/>
</dbReference>
<dbReference type="SUPFAM" id="SSF46894">
    <property type="entry name" value="C-terminal effector domain of the bipartite response regulators"/>
    <property type="match status" value="1"/>
</dbReference>
<evidence type="ECO:0000256" key="7">
    <source>
        <dbReference type="ARBA" id="ARBA00024867"/>
    </source>
</evidence>
<dbReference type="InterPro" id="IPR016032">
    <property type="entry name" value="Sig_transdc_resp-reg_C-effctor"/>
</dbReference>
<evidence type="ECO:0000256" key="2">
    <source>
        <dbReference type="ARBA" id="ARBA00022553"/>
    </source>
</evidence>
<dbReference type="GO" id="GO:0005829">
    <property type="term" value="C:cytosol"/>
    <property type="evidence" value="ECO:0007669"/>
    <property type="project" value="TreeGrafter"/>
</dbReference>
<evidence type="ECO:0000256" key="6">
    <source>
        <dbReference type="ARBA" id="ARBA00023163"/>
    </source>
</evidence>
<dbReference type="InterPro" id="IPR001789">
    <property type="entry name" value="Sig_transdc_resp-reg_receiver"/>
</dbReference>
<reference evidence="12 13" key="1">
    <citation type="submission" date="2016-10" db="EMBL/GenBank/DDBJ databases">
        <authorList>
            <person name="de Groot N.N."/>
        </authorList>
    </citation>
    <scope>NUCLEOTIDE SEQUENCE [LARGE SCALE GENOMIC DNA]</scope>
    <source>
        <strain evidence="12 13">DSM 12271</strain>
    </source>
</reference>
<proteinExistence type="predicted"/>
<evidence type="ECO:0000256" key="3">
    <source>
        <dbReference type="ARBA" id="ARBA00023012"/>
    </source>
</evidence>
<dbReference type="CDD" id="cd17574">
    <property type="entry name" value="REC_OmpR"/>
    <property type="match status" value="1"/>
</dbReference>
<dbReference type="CDD" id="cd00383">
    <property type="entry name" value="trans_reg_C"/>
    <property type="match status" value="1"/>
</dbReference>
<feature type="DNA-binding region" description="OmpR/PhoB-type" evidence="9">
    <location>
        <begin position="123"/>
        <end position="218"/>
    </location>
</feature>
<dbReference type="Proteomes" id="UP000198619">
    <property type="component" value="Unassembled WGS sequence"/>
</dbReference>
<gene>
    <name evidence="12" type="ORF">SAMN04488528_1009150</name>
</gene>
<evidence type="ECO:0000256" key="5">
    <source>
        <dbReference type="ARBA" id="ARBA00023125"/>
    </source>
</evidence>
<evidence type="ECO:0000256" key="1">
    <source>
        <dbReference type="ARBA" id="ARBA00018672"/>
    </source>
</evidence>
<keyword evidence="4" id="KW-0805">Transcription regulation</keyword>
<dbReference type="GO" id="GO:0032993">
    <property type="term" value="C:protein-DNA complex"/>
    <property type="evidence" value="ECO:0007669"/>
    <property type="project" value="TreeGrafter"/>
</dbReference>
<dbReference type="PROSITE" id="PS50110">
    <property type="entry name" value="RESPONSE_REGULATORY"/>
    <property type="match status" value="1"/>
</dbReference>
<dbReference type="SUPFAM" id="SSF52172">
    <property type="entry name" value="CheY-like"/>
    <property type="match status" value="1"/>
</dbReference>
<feature type="domain" description="OmpR/PhoB-type" evidence="11">
    <location>
        <begin position="123"/>
        <end position="218"/>
    </location>
</feature>
<dbReference type="PANTHER" id="PTHR48111">
    <property type="entry name" value="REGULATOR OF RPOS"/>
    <property type="match status" value="1"/>
</dbReference>
<feature type="modified residue" description="4-aspartylphosphate" evidence="8">
    <location>
        <position position="53"/>
    </location>
</feature>
<dbReference type="InterPro" id="IPR039420">
    <property type="entry name" value="WalR-like"/>
</dbReference>
<evidence type="ECO:0000313" key="12">
    <source>
        <dbReference type="EMBL" id="SFB04058.1"/>
    </source>
</evidence>
<dbReference type="OrthoDB" id="9778712at2"/>
<evidence type="ECO:0000259" key="10">
    <source>
        <dbReference type="PROSITE" id="PS50110"/>
    </source>
</evidence>
<dbReference type="Gene3D" id="1.10.10.10">
    <property type="entry name" value="Winged helix-like DNA-binding domain superfamily/Winged helix DNA-binding domain"/>
    <property type="match status" value="1"/>
</dbReference>
<dbReference type="PROSITE" id="PS51755">
    <property type="entry name" value="OMPR_PHOB"/>
    <property type="match status" value="1"/>
</dbReference>
<sequence length="218" mass="25278">MKQKILIVEDDLGISNLIRLNLNIANYETKQVHDGLEAIDIVQKEHIDLVLLDIMIPGADGFTIMDKIRYLDIPVIFLTAKNSVVDKVQGLKLGAEDYIVKPFESIELLARIETVLRRYGKANDILEFKDIKIYLKERVVKKNSDLVDLTLKEFNLLCILVQNKNIALTREILLEKVWQFDYIGETRTIDMHIGYLRKKLDLSDNIKTVYKIGYRLED</sequence>
<evidence type="ECO:0000256" key="9">
    <source>
        <dbReference type="PROSITE-ProRule" id="PRU01091"/>
    </source>
</evidence>
<keyword evidence="13" id="KW-1185">Reference proteome</keyword>
<comment type="function">
    <text evidence="7">May play the central regulatory role in sporulation. It may be an element of the effector pathway responsible for the activation of sporulation genes in response to nutritional stress. Spo0A may act in concert with spo0H (a sigma factor) to control the expression of some genes that are critical to the sporulation process.</text>
</comment>
<dbReference type="GO" id="GO:0000156">
    <property type="term" value="F:phosphorelay response regulator activity"/>
    <property type="evidence" value="ECO:0007669"/>
    <property type="project" value="TreeGrafter"/>
</dbReference>
<dbReference type="InterPro" id="IPR001867">
    <property type="entry name" value="OmpR/PhoB-type_DNA-bd"/>
</dbReference>
<dbReference type="Gene3D" id="3.40.50.2300">
    <property type="match status" value="1"/>
</dbReference>
<keyword evidence="5 9" id="KW-0238">DNA-binding</keyword>
<protein>
    <recommendedName>
        <fullName evidence="1">Stage 0 sporulation protein A homolog</fullName>
    </recommendedName>
</protein>
<accession>A0A1I0XV49</accession>
<evidence type="ECO:0000256" key="4">
    <source>
        <dbReference type="ARBA" id="ARBA00023015"/>
    </source>
</evidence>